<dbReference type="NCBIfam" id="TIGR03002">
    <property type="entry name" value="outer_YhbN_LptA"/>
    <property type="match status" value="1"/>
</dbReference>
<dbReference type="GO" id="GO:0030288">
    <property type="term" value="C:outer membrane-bounded periplasmic space"/>
    <property type="evidence" value="ECO:0007669"/>
    <property type="project" value="TreeGrafter"/>
</dbReference>
<feature type="compositionally biased region" description="Basic and acidic residues" evidence="4">
    <location>
        <begin position="175"/>
        <end position="188"/>
    </location>
</feature>
<dbReference type="InterPro" id="IPR005653">
    <property type="entry name" value="OstA-like_N"/>
</dbReference>
<gene>
    <name evidence="7" type="ORF">NCTC13102_00949</name>
</gene>
<sequence>MRIFAKMMRFGVSVAFFCSVAFGDELHIDAKKVYTDEKKGTITAEGEVHITKDKDILDADKVIIYSDSNRKPFKFEAIENVRFDLFTQDNRELKGKCDKLIYWIEKEEYHLIGRVEVQEVGKPNFIKGERVVLNRQNGFANVESAKDEPVRVIIDLNDVQKDKSDDLTDNATKSTDTKDTSSTDKEAQ</sequence>
<dbReference type="AlphaFoldDB" id="A0A2X3DJP0"/>
<feature type="region of interest" description="Disordered" evidence="4">
    <location>
        <begin position="163"/>
        <end position="188"/>
    </location>
</feature>
<dbReference type="PANTHER" id="PTHR36504:SF1">
    <property type="entry name" value="LIPOPOLYSACCHARIDE EXPORT SYSTEM PROTEIN LPTA"/>
    <property type="match status" value="1"/>
</dbReference>
<protein>
    <submittedName>
        <fullName evidence="7">OstA family organic solvent tolerance protein</fullName>
    </submittedName>
</protein>
<dbReference type="Proteomes" id="UP000250166">
    <property type="component" value="Unassembled WGS sequence"/>
</dbReference>
<feature type="signal peptide" evidence="5">
    <location>
        <begin position="1"/>
        <end position="23"/>
    </location>
</feature>
<evidence type="ECO:0000259" key="6">
    <source>
        <dbReference type="Pfam" id="PF03968"/>
    </source>
</evidence>
<dbReference type="EMBL" id="UAWL01000006">
    <property type="protein sequence ID" value="SQB98490.1"/>
    <property type="molecule type" value="Genomic_DNA"/>
</dbReference>
<evidence type="ECO:0000313" key="8">
    <source>
        <dbReference type="Proteomes" id="UP000250166"/>
    </source>
</evidence>
<name>A0A2X3DJP0_9HELI</name>
<dbReference type="Gene3D" id="2.60.450.10">
    <property type="entry name" value="Lipopolysaccharide (LPS) transport protein A like domain"/>
    <property type="match status" value="1"/>
</dbReference>
<evidence type="ECO:0000256" key="3">
    <source>
        <dbReference type="ARBA" id="ARBA00022764"/>
    </source>
</evidence>
<keyword evidence="2 5" id="KW-0732">Signal</keyword>
<dbReference type="GO" id="GO:0009279">
    <property type="term" value="C:cell outer membrane"/>
    <property type="evidence" value="ECO:0007669"/>
    <property type="project" value="TreeGrafter"/>
</dbReference>
<evidence type="ECO:0000256" key="5">
    <source>
        <dbReference type="SAM" id="SignalP"/>
    </source>
</evidence>
<keyword evidence="1" id="KW-0813">Transport</keyword>
<keyword evidence="3" id="KW-0574">Periplasm</keyword>
<dbReference type="Pfam" id="PF03968">
    <property type="entry name" value="LptD_N"/>
    <property type="match status" value="1"/>
</dbReference>
<dbReference type="GO" id="GO:0015920">
    <property type="term" value="P:lipopolysaccharide transport"/>
    <property type="evidence" value="ECO:0007669"/>
    <property type="project" value="InterPro"/>
</dbReference>
<proteinExistence type="predicted"/>
<feature type="chain" id="PRO_5015981575" evidence="5">
    <location>
        <begin position="24"/>
        <end position="188"/>
    </location>
</feature>
<dbReference type="GO" id="GO:0001530">
    <property type="term" value="F:lipopolysaccharide binding"/>
    <property type="evidence" value="ECO:0007669"/>
    <property type="project" value="InterPro"/>
</dbReference>
<dbReference type="RefSeq" id="WP_023948931.1">
    <property type="nucleotide sequence ID" value="NZ_JAERIV010000003.1"/>
</dbReference>
<feature type="domain" description="Organic solvent tolerance-like N-terminal" evidence="6">
    <location>
        <begin position="27"/>
        <end position="138"/>
    </location>
</feature>
<evidence type="ECO:0000313" key="7">
    <source>
        <dbReference type="EMBL" id="SQB98490.1"/>
    </source>
</evidence>
<accession>A0A2X3DJP0</accession>
<dbReference type="InterPro" id="IPR014340">
    <property type="entry name" value="LptA"/>
</dbReference>
<dbReference type="GO" id="GO:0017089">
    <property type="term" value="F:glycolipid transfer activity"/>
    <property type="evidence" value="ECO:0007669"/>
    <property type="project" value="TreeGrafter"/>
</dbReference>
<dbReference type="InterPro" id="IPR052037">
    <property type="entry name" value="LPS_export_LptA"/>
</dbReference>
<dbReference type="PANTHER" id="PTHR36504">
    <property type="entry name" value="LIPOPOLYSACCHARIDE EXPORT SYSTEM PROTEIN LPTA"/>
    <property type="match status" value="1"/>
</dbReference>
<evidence type="ECO:0000256" key="1">
    <source>
        <dbReference type="ARBA" id="ARBA00022448"/>
    </source>
</evidence>
<organism evidence="7 8">
    <name type="scientific">Helicobacter fennelliae</name>
    <dbReference type="NCBI Taxonomy" id="215"/>
    <lineage>
        <taxon>Bacteria</taxon>
        <taxon>Pseudomonadati</taxon>
        <taxon>Campylobacterota</taxon>
        <taxon>Epsilonproteobacteria</taxon>
        <taxon>Campylobacterales</taxon>
        <taxon>Helicobacteraceae</taxon>
        <taxon>Helicobacter</taxon>
    </lineage>
</organism>
<reference evidence="7 8" key="1">
    <citation type="submission" date="2018-06" db="EMBL/GenBank/DDBJ databases">
        <authorList>
            <consortium name="Pathogen Informatics"/>
            <person name="Doyle S."/>
        </authorList>
    </citation>
    <scope>NUCLEOTIDE SEQUENCE [LARGE SCALE GENOMIC DNA]</scope>
    <source>
        <strain evidence="7 8">NCTC13102</strain>
    </source>
</reference>
<evidence type="ECO:0000256" key="2">
    <source>
        <dbReference type="ARBA" id="ARBA00022729"/>
    </source>
</evidence>
<evidence type="ECO:0000256" key="4">
    <source>
        <dbReference type="SAM" id="MobiDB-lite"/>
    </source>
</evidence>